<evidence type="ECO:0000259" key="3">
    <source>
        <dbReference type="PROSITE" id="PS50977"/>
    </source>
</evidence>
<dbReference type="Proteomes" id="UP000093807">
    <property type="component" value="Unassembled WGS sequence"/>
</dbReference>
<dbReference type="Gene3D" id="1.10.357.10">
    <property type="entry name" value="Tetracycline Repressor, domain 2"/>
    <property type="match status" value="1"/>
</dbReference>
<dbReference type="EMBL" id="JMTM01000046">
    <property type="protein sequence ID" value="OAZ03854.1"/>
    <property type="molecule type" value="Genomic_DNA"/>
</dbReference>
<gene>
    <name evidence="4" type="ORF">FLB_15420</name>
</gene>
<sequence length="203" mass="23783">MKEKIMAKASELFLKLGFKSITMDDIAGEMCISKKTIYKYFCNKEVLIEESTEIMHKEVHQSIDAIVQKNYNAIQENFEIRKMFKEMFNAGDTSPMYQLKKHYPEIYNKLVNREVNDCNTVFKQNIEKGIQEGLYRSDLPIETYVKFYYTLIFDINGNTVSEKEAQQLELDALEYHTRAMATLAGIIELEKHLQNHNIIQNTN</sequence>
<feature type="domain" description="HTH tetR-type" evidence="3">
    <location>
        <begin position="1"/>
        <end position="59"/>
    </location>
</feature>
<keyword evidence="5" id="KW-1185">Reference proteome</keyword>
<dbReference type="PANTHER" id="PTHR43479:SF11">
    <property type="entry name" value="ACREF_ENVCD OPERON REPRESSOR-RELATED"/>
    <property type="match status" value="1"/>
</dbReference>
<dbReference type="PRINTS" id="PR00455">
    <property type="entry name" value="HTHTETR"/>
</dbReference>
<accession>A0A199XRA1</accession>
<dbReference type="OrthoDB" id="881297at2"/>
<keyword evidence="1 2" id="KW-0238">DNA-binding</keyword>
<dbReference type="InterPro" id="IPR009057">
    <property type="entry name" value="Homeodomain-like_sf"/>
</dbReference>
<proteinExistence type="predicted"/>
<reference evidence="4 5" key="1">
    <citation type="submission" date="2016-06" db="EMBL/GenBank/DDBJ databases">
        <title>Draft genome sequence of Flavobacterium succinicans strain DD5b.</title>
        <authorList>
            <person name="Poehlein A."/>
            <person name="Daniel R."/>
            <person name="Simeonova D.D."/>
        </authorList>
    </citation>
    <scope>NUCLEOTIDE SEQUENCE [LARGE SCALE GENOMIC DNA]</scope>
    <source>
        <strain evidence="4 5">DD5b</strain>
    </source>
</reference>
<dbReference type="InterPro" id="IPR001647">
    <property type="entry name" value="HTH_TetR"/>
</dbReference>
<evidence type="ECO:0000313" key="5">
    <source>
        <dbReference type="Proteomes" id="UP000093807"/>
    </source>
</evidence>
<dbReference type="AlphaFoldDB" id="A0A199XRA1"/>
<dbReference type="RefSeq" id="WP_064715360.1">
    <property type="nucleotide sequence ID" value="NZ_JMTM01000046.1"/>
</dbReference>
<organism evidence="4 5">
    <name type="scientific">Flavobacterium succinicans</name>
    <dbReference type="NCBI Taxonomy" id="29536"/>
    <lineage>
        <taxon>Bacteria</taxon>
        <taxon>Pseudomonadati</taxon>
        <taxon>Bacteroidota</taxon>
        <taxon>Flavobacteriia</taxon>
        <taxon>Flavobacteriales</taxon>
        <taxon>Flavobacteriaceae</taxon>
        <taxon>Flavobacterium</taxon>
    </lineage>
</organism>
<evidence type="ECO:0000256" key="1">
    <source>
        <dbReference type="ARBA" id="ARBA00023125"/>
    </source>
</evidence>
<dbReference type="InterPro" id="IPR050624">
    <property type="entry name" value="HTH-type_Tx_Regulator"/>
</dbReference>
<name>A0A199XRA1_9FLAO</name>
<dbReference type="PANTHER" id="PTHR43479">
    <property type="entry name" value="ACREF/ENVCD OPERON REPRESSOR-RELATED"/>
    <property type="match status" value="1"/>
</dbReference>
<dbReference type="SUPFAM" id="SSF46689">
    <property type="entry name" value="Homeodomain-like"/>
    <property type="match status" value="1"/>
</dbReference>
<dbReference type="GO" id="GO:0003677">
    <property type="term" value="F:DNA binding"/>
    <property type="evidence" value="ECO:0007669"/>
    <property type="project" value="UniProtKB-UniRule"/>
</dbReference>
<comment type="caution">
    <text evidence="4">The sequence shown here is derived from an EMBL/GenBank/DDBJ whole genome shotgun (WGS) entry which is preliminary data.</text>
</comment>
<evidence type="ECO:0000256" key="2">
    <source>
        <dbReference type="PROSITE-ProRule" id="PRU00335"/>
    </source>
</evidence>
<dbReference type="PROSITE" id="PS50977">
    <property type="entry name" value="HTH_TETR_2"/>
    <property type="match status" value="1"/>
</dbReference>
<evidence type="ECO:0000313" key="4">
    <source>
        <dbReference type="EMBL" id="OAZ03854.1"/>
    </source>
</evidence>
<dbReference type="PATRIC" id="fig|29536.5.peg.1618"/>
<dbReference type="Pfam" id="PF00440">
    <property type="entry name" value="TetR_N"/>
    <property type="match status" value="1"/>
</dbReference>
<feature type="DNA-binding region" description="H-T-H motif" evidence="2">
    <location>
        <begin position="22"/>
        <end position="41"/>
    </location>
</feature>
<protein>
    <submittedName>
        <fullName evidence="4">Bacterial regulatory protein, tetR family</fullName>
    </submittedName>
</protein>